<name>A0AAJ1WTA4_9BACL</name>
<evidence type="ECO:0000256" key="1">
    <source>
        <dbReference type="SAM" id="SignalP"/>
    </source>
</evidence>
<evidence type="ECO:0000313" key="3">
    <source>
        <dbReference type="Proteomes" id="UP001238450"/>
    </source>
</evidence>
<organism evidence="2 3">
    <name type="scientific">Croceifilum oryzae</name>
    <dbReference type="NCBI Taxonomy" id="1553429"/>
    <lineage>
        <taxon>Bacteria</taxon>
        <taxon>Bacillati</taxon>
        <taxon>Bacillota</taxon>
        <taxon>Bacilli</taxon>
        <taxon>Bacillales</taxon>
        <taxon>Thermoactinomycetaceae</taxon>
        <taxon>Croceifilum</taxon>
    </lineage>
</organism>
<accession>A0AAJ1WTA4</accession>
<dbReference type="RefSeq" id="WP_307251417.1">
    <property type="nucleotide sequence ID" value="NZ_JAUSUV010000003.1"/>
</dbReference>
<dbReference type="AlphaFoldDB" id="A0AAJ1WTA4"/>
<dbReference type="Proteomes" id="UP001238450">
    <property type="component" value="Unassembled WGS sequence"/>
</dbReference>
<comment type="caution">
    <text evidence="2">The sequence shown here is derived from an EMBL/GenBank/DDBJ whole genome shotgun (WGS) entry which is preliminary data.</text>
</comment>
<protein>
    <submittedName>
        <fullName evidence="2">Uncharacterized protein</fullName>
    </submittedName>
</protein>
<keyword evidence="3" id="KW-1185">Reference proteome</keyword>
<feature type="chain" id="PRO_5042601936" evidence="1">
    <location>
        <begin position="32"/>
        <end position="252"/>
    </location>
</feature>
<gene>
    <name evidence="2" type="ORF">J2Z48_000968</name>
</gene>
<dbReference type="EMBL" id="JAUSUV010000003">
    <property type="protein sequence ID" value="MDQ0416801.1"/>
    <property type="molecule type" value="Genomic_DNA"/>
</dbReference>
<feature type="signal peptide" evidence="1">
    <location>
        <begin position="1"/>
        <end position="31"/>
    </location>
</feature>
<reference evidence="2 3" key="1">
    <citation type="submission" date="2023-07" db="EMBL/GenBank/DDBJ databases">
        <title>Genomic Encyclopedia of Type Strains, Phase IV (KMG-IV): sequencing the most valuable type-strain genomes for metagenomic binning, comparative biology and taxonomic classification.</title>
        <authorList>
            <person name="Goeker M."/>
        </authorList>
    </citation>
    <scope>NUCLEOTIDE SEQUENCE [LARGE SCALE GENOMIC DNA]</scope>
    <source>
        <strain evidence="2 3">DSM 46876</strain>
    </source>
</reference>
<keyword evidence="1" id="KW-0732">Signal</keyword>
<proteinExistence type="predicted"/>
<sequence>MKKKTISAALATSLVLGGMIVNFTGSQPVHAAEAEQKATQKIVIEDTFDSGYNGWNGGFSDYPPGTETEWRLSFSLQDLPKNLTKQQKGLHIAGSNHSDDLFMYVTKPVHTTYKVKPNTTYKVDFDFDIATNTPSGTFGVGGSPGDSVFVKAGAATVEPKSHVEGGHYRLNADHGQQAQGGANAALVGTIGKVKSTDEETFEIKNFNNKSKPYYIKSDSEGKLWLLIGTDSGYEAYTQYYFSKIKATLTEVK</sequence>
<evidence type="ECO:0000313" key="2">
    <source>
        <dbReference type="EMBL" id="MDQ0416801.1"/>
    </source>
</evidence>